<dbReference type="GeneID" id="71983106"/>
<comment type="similarity">
    <text evidence="5">Belongs to the sorting nexin family.</text>
</comment>
<keyword evidence="8" id="KW-0963">Cytoplasm</keyword>
<feature type="compositionally biased region" description="Polar residues" evidence="14">
    <location>
        <begin position="525"/>
        <end position="537"/>
    </location>
</feature>
<keyword evidence="11 15" id="KW-1133">Transmembrane helix</keyword>
<feature type="transmembrane region" description="Helical" evidence="15">
    <location>
        <begin position="296"/>
        <end position="315"/>
    </location>
</feature>
<dbReference type="CDD" id="cd06866">
    <property type="entry name" value="PX_SNX8_Mvp1p_like"/>
    <property type="match status" value="1"/>
</dbReference>
<evidence type="ECO:0000256" key="10">
    <source>
        <dbReference type="ARBA" id="ARBA00022927"/>
    </source>
</evidence>
<dbReference type="InterPro" id="IPR035704">
    <property type="entry name" value="SNX8/Mvp1_PX"/>
</dbReference>
<evidence type="ECO:0000256" key="7">
    <source>
        <dbReference type="ARBA" id="ARBA00022448"/>
    </source>
</evidence>
<feature type="region of interest" description="Disordered" evidence="14">
    <location>
        <begin position="421"/>
        <end position="498"/>
    </location>
</feature>
<feature type="transmembrane region" description="Helical" evidence="15">
    <location>
        <begin position="256"/>
        <end position="275"/>
    </location>
</feature>
<feature type="region of interest" description="Disordered" evidence="14">
    <location>
        <begin position="897"/>
        <end position="991"/>
    </location>
</feature>
<organism evidence="17 18">
    <name type="scientific">Passalora fulva</name>
    <name type="common">Tomato leaf mold</name>
    <name type="synonym">Cladosporium fulvum</name>
    <dbReference type="NCBI Taxonomy" id="5499"/>
    <lineage>
        <taxon>Eukaryota</taxon>
        <taxon>Fungi</taxon>
        <taxon>Dikarya</taxon>
        <taxon>Ascomycota</taxon>
        <taxon>Pezizomycotina</taxon>
        <taxon>Dothideomycetes</taxon>
        <taxon>Dothideomycetidae</taxon>
        <taxon>Mycosphaerellales</taxon>
        <taxon>Mycosphaerellaceae</taxon>
        <taxon>Fulvia</taxon>
    </lineage>
</organism>
<evidence type="ECO:0000256" key="15">
    <source>
        <dbReference type="SAM" id="Phobius"/>
    </source>
</evidence>
<feature type="compositionally biased region" description="Low complexity" evidence="14">
    <location>
        <begin position="967"/>
        <end position="978"/>
    </location>
</feature>
<evidence type="ECO:0000256" key="9">
    <source>
        <dbReference type="ARBA" id="ARBA00022692"/>
    </source>
</evidence>
<dbReference type="Gene3D" id="1.20.1270.60">
    <property type="entry name" value="Arfaptin homology (AH) domain/BAR domain"/>
    <property type="match status" value="1"/>
</dbReference>
<dbReference type="EMBL" id="CP090164">
    <property type="protein sequence ID" value="UJO13771.1"/>
    <property type="molecule type" value="Genomic_DNA"/>
</dbReference>
<feature type="compositionally biased region" description="Low complexity" evidence="14">
    <location>
        <begin position="667"/>
        <end position="684"/>
    </location>
</feature>
<feature type="transmembrane region" description="Helical" evidence="15">
    <location>
        <begin position="81"/>
        <end position="101"/>
    </location>
</feature>
<dbReference type="SUPFAM" id="SSF64268">
    <property type="entry name" value="PX domain"/>
    <property type="match status" value="1"/>
</dbReference>
<keyword evidence="18" id="KW-1185">Reference proteome</keyword>
<dbReference type="PANTHER" id="PTHR47554">
    <property type="entry name" value="SORTING NEXIN MVP1"/>
    <property type="match status" value="1"/>
</dbReference>
<dbReference type="Pfam" id="PF00787">
    <property type="entry name" value="PX"/>
    <property type="match status" value="1"/>
</dbReference>
<proteinExistence type="inferred from homology"/>
<comment type="function">
    <text evidence="1">Required for vacuolar protein sorting.</text>
</comment>
<dbReference type="InterPro" id="IPR045734">
    <property type="entry name" value="Snx8_BAR_dom"/>
</dbReference>
<name>A0A9Q8P5C8_PASFU</name>
<dbReference type="InterPro" id="IPR028662">
    <property type="entry name" value="SNX8/Mvp1"/>
</dbReference>
<dbReference type="GO" id="GO:0005768">
    <property type="term" value="C:endosome"/>
    <property type="evidence" value="ECO:0007669"/>
    <property type="project" value="TreeGrafter"/>
</dbReference>
<dbReference type="InterPro" id="IPR036871">
    <property type="entry name" value="PX_dom_sf"/>
</dbReference>
<comment type="subcellular location">
    <subcellularLocation>
        <location evidence="4">Cytoplasm</location>
    </subcellularLocation>
    <subcellularLocation>
        <location evidence="2">Membrane</location>
        <topology evidence="2">Multi-pass membrane protein</topology>
    </subcellularLocation>
    <subcellularLocation>
        <location evidence="3">Membrane</location>
        <topology evidence="3">Peripheral membrane protein</topology>
        <orientation evidence="3">Cytoplasmic side</orientation>
    </subcellularLocation>
</comment>
<evidence type="ECO:0000256" key="2">
    <source>
        <dbReference type="ARBA" id="ARBA00004141"/>
    </source>
</evidence>
<dbReference type="GO" id="GO:0032266">
    <property type="term" value="F:phosphatidylinositol-3-phosphate binding"/>
    <property type="evidence" value="ECO:0007669"/>
    <property type="project" value="TreeGrafter"/>
</dbReference>
<feature type="region of interest" description="Disordered" evidence="14">
    <location>
        <begin position="777"/>
        <end position="798"/>
    </location>
</feature>
<dbReference type="FunFam" id="1.20.1270.60:FF:000072">
    <property type="entry name" value="Sorting nexin MVP1"/>
    <property type="match status" value="1"/>
</dbReference>
<dbReference type="FunFam" id="3.30.1520.10:FF:000037">
    <property type="entry name" value="Sorting nexin mvp-1"/>
    <property type="match status" value="1"/>
</dbReference>
<feature type="region of interest" description="Disordered" evidence="14">
    <location>
        <begin position="1019"/>
        <end position="1052"/>
    </location>
</feature>
<dbReference type="GO" id="GO:0005829">
    <property type="term" value="C:cytosol"/>
    <property type="evidence" value="ECO:0007669"/>
    <property type="project" value="GOC"/>
</dbReference>
<dbReference type="GO" id="GO:0016020">
    <property type="term" value="C:membrane"/>
    <property type="evidence" value="ECO:0007669"/>
    <property type="project" value="UniProtKB-SubCell"/>
</dbReference>
<dbReference type="CDD" id="cd07597">
    <property type="entry name" value="BAR_SNX8"/>
    <property type="match status" value="1"/>
</dbReference>
<evidence type="ECO:0000256" key="14">
    <source>
        <dbReference type="SAM" id="MobiDB-lite"/>
    </source>
</evidence>
<keyword evidence="10" id="KW-0653">Protein transport</keyword>
<feature type="region of interest" description="Disordered" evidence="14">
    <location>
        <begin position="663"/>
        <end position="764"/>
    </location>
</feature>
<feature type="transmembrane region" description="Helical" evidence="15">
    <location>
        <begin position="221"/>
        <end position="244"/>
    </location>
</feature>
<dbReference type="SMART" id="SM00312">
    <property type="entry name" value="PX"/>
    <property type="match status" value="1"/>
</dbReference>
<feature type="domain" description="PX" evidence="16">
    <location>
        <begin position="1055"/>
        <end position="1169"/>
    </location>
</feature>
<dbReference type="Pfam" id="PF19566">
    <property type="entry name" value="Snx8_BAR_dom"/>
    <property type="match status" value="1"/>
</dbReference>
<evidence type="ECO:0000256" key="12">
    <source>
        <dbReference type="ARBA" id="ARBA00023136"/>
    </source>
</evidence>
<dbReference type="PANTHER" id="PTHR47554:SF1">
    <property type="entry name" value="SORTING NEXIN MVP1"/>
    <property type="match status" value="1"/>
</dbReference>
<evidence type="ECO:0000313" key="17">
    <source>
        <dbReference type="EMBL" id="UJO13771.1"/>
    </source>
</evidence>
<dbReference type="Proteomes" id="UP000756132">
    <property type="component" value="Chromosome 2"/>
</dbReference>
<evidence type="ECO:0000256" key="3">
    <source>
        <dbReference type="ARBA" id="ARBA00004287"/>
    </source>
</evidence>
<reference evidence="17" key="2">
    <citation type="journal article" date="2022" name="Microb. Genom.">
        <title>A chromosome-scale genome assembly of the tomato pathogen Cladosporium fulvum reveals a compartmentalized genome architecture and the presence of a dispensable chromosome.</title>
        <authorList>
            <person name="Zaccaron A.Z."/>
            <person name="Chen L.H."/>
            <person name="Samaras A."/>
            <person name="Stergiopoulos I."/>
        </authorList>
    </citation>
    <scope>NUCLEOTIDE SEQUENCE</scope>
    <source>
        <strain evidence="17">Race5_Kim</strain>
    </source>
</reference>
<dbReference type="InterPro" id="IPR027267">
    <property type="entry name" value="AH/BAR_dom_sf"/>
</dbReference>
<gene>
    <name evidence="17" type="ORF">CLAFUR5_03228</name>
</gene>
<dbReference type="InterPro" id="IPR001683">
    <property type="entry name" value="PX_dom"/>
</dbReference>
<keyword evidence="7" id="KW-0813">Transport</keyword>
<dbReference type="Pfam" id="PF08733">
    <property type="entry name" value="PalH"/>
    <property type="match status" value="1"/>
</dbReference>
<evidence type="ECO:0000259" key="16">
    <source>
        <dbReference type="PROSITE" id="PS50195"/>
    </source>
</evidence>
<evidence type="ECO:0000256" key="6">
    <source>
        <dbReference type="ARBA" id="ARBA00014268"/>
    </source>
</evidence>
<feature type="region of interest" description="Disordered" evidence="14">
    <location>
        <begin position="515"/>
        <end position="562"/>
    </location>
</feature>
<reference evidence="17" key="1">
    <citation type="submission" date="2021-12" db="EMBL/GenBank/DDBJ databases">
        <authorList>
            <person name="Zaccaron A."/>
            <person name="Stergiopoulos I."/>
        </authorList>
    </citation>
    <scope>NUCLEOTIDE SEQUENCE</scope>
    <source>
        <strain evidence="17">Race5_Kim</strain>
    </source>
</reference>
<feature type="compositionally biased region" description="Low complexity" evidence="14">
    <location>
        <begin position="746"/>
        <end position="756"/>
    </location>
</feature>
<evidence type="ECO:0000256" key="4">
    <source>
        <dbReference type="ARBA" id="ARBA00004496"/>
    </source>
</evidence>
<keyword evidence="12 15" id="KW-0472">Membrane</keyword>
<dbReference type="InterPro" id="IPR014844">
    <property type="entry name" value="PalH"/>
</dbReference>
<keyword evidence="9 15" id="KW-0812">Transmembrane</keyword>
<evidence type="ECO:0000256" key="11">
    <source>
        <dbReference type="ARBA" id="ARBA00022989"/>
    </source>
</evidence>
<evidence type="ECO:0000256" key="8">
    <source>
        <dbReference type="ARBA" id="ARBA00022490"/>
    </source>
</evidence>
<dbReference type="KEGG" id="ffu:CLAFUR5_03228"/>
<dbReference type="PROSITE" id="PS50195">
    <property type="entry name" value="PX"/>
    <property type="match status" value="1"/>
</dbReference>
<dbReference type="GO" id="GO:0042147">
    <property type="term" value="P:retrograde transport, endosome to Golgi"/>
    <property type="evidence" value="ECO:0007669"/>
    <property type="project" value="InterPro"/>
</dbReference>
<sequence length="1433" mass="157176">MFHEIAARQLWTLPTRTQDSTPAHCTPFTLPSNGVIQLGDASAITLTNDVVFQPECTGTTNGEVLFTGHLKDPFYASTIPMVYVISAATVIAWVLVVMLTITPRTSFFGVPTSSQPFGGGHGIIGGANGGSVGLVGSGSRPWLQKVATIAVAISLTIATADTLEVAERQYYKGYMDAESLRKQVLGSLEIRITRVVSDIFLWLAQVQTLIRLFPRHKEKVLIKWIGFVLIILDTIFSCLNSFLINSTVHGRRFLDAIPALSYLFELALGLLYAAWVMYYSLTKRQYAFYHPKMRSILLIAVLGLVSILTPVVFFVTDVSNQDVAGWGDYFRWVGAAAASVVVWEWVDRIEALERDDKKDGILGREIFEGDEMLDVMPTEASPWSESRALRRNFRRRLGGGGDDAGGGNEASAAEHGLSGVGHQFHRSRHQQSPQHFPLGRAHSSSLQNSSSDHQGQPGLRLNTVTFDEQQTHRRSRTFTGITPPPPVVSPVSRSDTTSAASTVYVVRYDHTVTDVPQPIRRGLNASRNGNKQSKTGRQNQDNNNEKDIIEEEEDARPNRNRESRLWNAVPNPFKRKRTSPPQEIQRARAAAGEDRALTPSAMKNRLGALAAETGERFRDRRFGRNPSIALPVTVIPAQPRGSGRTWSPDEHAIVGTPAPVLDATANTTTDMPPSSGGTTSTTLTANDQDPTDGRALYSGATPLPHPATATGRTVMTPGREGPPRADDISPRTVAMSLFGDDPDAPSSNAQSKSKSSLFDDEAGSTSKTTLSSIFADNTAESNDDSPWGFTPSKKSGGRGSLVKSLLADADMPDLYVDTFDALQERGTVSRQDCEQLIKGSGVSAGDQSKIWNIIGQGERQQRSEFSVFLALVGLAKEGEELSLDAVDERRRKLPVLSLPNMQSNASQALPPATPTKQPEVMAGAESSPEHAQKNGRQPSFGAGFGSDPWASPEMHKGHGHLNGVGATHRTTSSFTTNTADPGESADSYSNGQTVNTGSVAGSWGGTTAFAASNAGGFGNAAPSGDDHGFGDEGNGSGTVRRTTPQPRPAVRSGTDELVTVNLLDEKEGMFLFQHRNYEVASIRRNSKVIRRYSDFVWLLDCLHKRYPFRQLPLLPPKRVAINGNHIAADQTFLEKRRRGLARFVNALVRHPILREEQLVVMFLTVPTELAVWRKQATISVQEEFVGRSLPPSLEDSLPQNLQDTFDTVRSGAKRSADLYINLCNLVERVCKRKEGIAAEYGRLNLNLITLTETSNNTYAIDTNDVPLLNEGIKSTAKHIAASQTLLEDEARAWDEGVLEDLKTMRDSHVSMRDMFDRRDRYAKDNIPQLEKRIQQNEQKLQNIRNKGDAAKPGEADKVSNAITADKQSIVEQHARGVFIKECVRDELLHFQNTQYTVSRLHQDWAQERVKYSELQADNFRGLVDSVEGMPQGD</sequence>
<evidence type="ECO:0000256" key="1">
    <source>
        <dbReference type="ARBA" id="ARBA00002474"/>
    </source>
</evidence>
<protein>
    <recommendedName>
        <fullName evidence="6">Sorting nexin MVP1</fullName>
    </recommendedName>
    <alternativeName>
        <fullName evidence="13">Sorting nexin mvp1</fullName>
    </alternativeName>
</protein>
<evidence type="ECO:0000256" key="13">
    <source>
        <dbReference type="ARBA" id="ARBA00072009"/>
    </source>
</evidence>
<dbReference type="OrthoDB" id="10064318at2759"/>
<accession>A0A9Q8P5C8</accession>
<dbReference type="Gene3D" id="3.30.1520.10">
    <property type="entry name" value="Phox-like domain"/>
    <property type="match status" value="1"/>
</dbReference>
<evidence type="ECO:0000256" key="5">
    <source>
        <dbReference type="ARBA" id="ARBA00010883"/>
    </source>
</evidence>
<dbReference type="GO" id="GO:0006623">
    <property type="term" value="P:protein targeting to vacuole"/>
    <property type="evidence" value="ECO:0007669"/>
    <property type="project" value="TreeGrafter"/>
</dbReference>
<dbReference type="RefSeq" id="XP_047758137.1">
    <property type="nucleotide sequence ID" value="XM_047902376.1"/>
</dbReference>
<evidence type="ECO:0000313" key="18">
    <source>
        <dbReference type="Proteomes" id="UP000756132"/>
    </source>
</evidence>